<feature type="transmembrane region" description="Helical" evidence="2">
    <location>
        <begin position="77"/>
        <end position="98"/>
    </location>
</feature>
<evidence type="ECO:0000256" key="1">
    <source>
        <dbReference type="SAM" id="MobiDB-lite"/>
    </source>
</evidence>
<keyword evidence="2" id="KW-0812">Transmembrane</keyword>
<feature type="compositionally biased region" description="Basic and acidic residues" evidence="1">
    <location>
        <begin position="158"/>
        <end position="178"/>
    </location>
</feature>
<name>A0ABW1AIY7_9ACTN</name>
<reference evidence="4" key="1">
    <citation type="journal article" date="2019" name="Int. J. Syst. Evol. Microbiol.">
        <title>The Global Catalogue of Microorganisms (GCM) 10K type strain sequencing project: providing services to taxonomists for standard genome sequencing and annotation.</title>
        <authorList>
            <consortium name="The Broad Institute Genomics Platform"/>
            <consortium name="The Broad Institute Genome Sequencing Center for Infectious Disease"/>
            <person name="Wu L."/>
            <person name="Ma J."/>
        </authorList>
    </citation>
    <scope>NUCLEOTIDE SEQUENCE [LARGE SCALE GENOMIC DNA]</scope>
    <source>
        <strain evidence="4">KCTC 42087</strain>
    </source>
</reference>
<evidence type="ECO:0000313" key="4">
    <source>
        <dbReference type="Proteomes" id="UP001596074"/>
    </source>
</evidence>
<accession>A0ABW1AIY7</accession>
<dbReference type="EMBL" id="JBHSON010000158">
    <property type="protein sequence ID" value="MFC5754494.1"/>
    <property type="molecule type" value="Genomic_DNA"/>
</dbReference>
<feature type="region of interest" description="Disordered" evidence="1">
    <location>
        <begin position="122"/>
        <end position="178"/>
    </location>
</feature>
<comment type="caution">
    <text evidence="3">The sequence shown here is derived from an EMBL/GenBank/DDBJ whole genome shotgun (WGS) entry which is preliminary data.</text>
</comment>
<dbReference type="InterPro" id="IPR036259">
    <property type="entry name" value="MFS_trans_sf"/>
</dbReference>
<keyword evidence="2" id="KW-1133">Transmembrane helix</keyword>
<evidence type="ECO:0000256" key="2">
    <source>
        <dbReference type="SAM" id="Phobius"/>
    </source>
</evidence>
<dbReference type="RefSeq" id="WP_378292652.1">
    <property type="nucleotide sequence ID" value="NZ_JBHSON010000158.1"/>
</dbReference>
<dbReference type="PANTHER" id="PTHR38441:SF1">
    <property type="entry name" value="MEMBRANE PROTEIN"/>
    <property type="match status" value="1"/>
</dbReference>
<dbReference type="Proteomes" id="UP001596074">
    <property type="component" value="Unassembled WGS sequence"/>
</dbReference>
<organism evidence="3 4">
    <name type="scientific">Actinomadura rugatobispora</name>
    <dbReference type="NCBI Taxonomy" id="1994"/>
    <lineage>
        <taxon>Bacteria</taxon>
        <taxon>Bacillati</taxon>
        <taxon>Actinomycetota</taxon>
        <taxon>Actinomycetes</taxon>
        <taxon>Streptosporangiales</taxon>
        <taxon>Thermomonosporaceae</taxon>
        <taxon>Actinomadura</taxon>
    </lineage>
</organism>
<dbReference type="SUPFAM" id="SSF103473">
    <property type="entry name" value="MFS general substrate transporter"/>
    <property type="match status" value="1"/>
</dbReference>
<dbReference type="PANTHER" id="PTHR38441">
    <property type="entry name" value="INTEGRAL MEMBRANE PROTEIN-RELATED"/>
    <property type="match status" value="1"/>
</dbReference>
<keyword evidence="4" id="KW-1185">Reference proteome</keyword>
<dbReference type="InterPro" id="IPR007436">
    <property type="entry name" value="DUF485"/>
</dbReference>
<gene>
    <name evidence="3" type="ORF">ACFPZN_53535</name>
</gene>
<feature type="transmembrane region" description="Helical" evidence="2">
    <location>
        <begin position="43"/>
        <end position="65"/>
    </location>
</feature>
<keyword evidence="2" id="KW-0472">Membrane</keyword>
<feature type="compositionally biased region" description="Low complexity" evidence="1">
    <location>
        <begin position="141"/>
        <end position="157"/>
    </location>
</feature>
<proteinExistence type="predicted"/>
<evidence type="ECO:0000313" key="3">
    <source>
        <dbReference type="EMBL" id="MFC5754494.1"/>
    </source>
</evidence>
<dbReference type="Pfam" id="PF04341">
    <property type="entry name" value="DUF485"/>
    <property type="match status" value="1"/>
</dbReference>
<protein>
    <submittedName>
        <fullName evidence="3">DUF485 domain-containing protein</fullName>
    </submittedName>
</protein>
<sequence length="178" mass="18645">MTTDSPGPATPAPAGGGGLDEAAFAQMNQSPEFQRLKSTFRRFVFPMTAAFLIWYLLYVVLSAYARGFMGTKVLGNINVALVFGLLQFLSTFLIAWAYERHARRKLEPLAAQVAAPGAAPAALVPEPAPAPDDAVKKAPAAEEPAADGPAEGSADEAPAGKDPSDGTEAGDGREEEKK</sequence>